<dbReference type="PIRSF" id="PIRSF037834">
    <property type="entry name" value="PA_CoA_Oase3"/>
    <property type="match status" value="1"/>
</dbReference>
<dbReference type="AlphaFoldDB" id="A0A158M1E0"/>
<dbReference type="STRING" id="35814.BBB42_05135"/>
<dbReference type="EMBL" id="JFZZ01000146">
    <property type="protein sequence ID" value="KAK86744.1"/>
    <property type="molecule type" value="Genomic_DNA"/>
</dbReference>
<comment type="caution">
    <text evidence="1">The sequence shown here is derived from an EMBL/GenBank/DDBJ whole genome shotgun (WGS) entry which is preliminary data.</text>
</comment>
<organism evidence="1 2">
    <name type="scientific">Bordetella holmesii CDC-H585-BH</name>
    <dbReference type="NCBI Taxonomy" id="1331206"/>
    <lineage>
        <taxon>Bacteria</taxon>
        <taxon>Pseudomonadati</taxon>
        <taxon>Pseudomonadota</taxon>
        <taxon>Betaproteobacteria</taxon>
        <taxon>Burkholderiales</taxon>
        <taxon>Alcaligenaceae</taxon>
        <taxon>Bordetella</taxon>
    </lineage>
</organism>
<dbReference type="NCBIfam" id="TIGR02158">
    <property type="entry name" value="PA_CoA_Oxy3"/>
    <property type="match status" value="1"/>
</dbReference>
<dbReference type="RefSeq" id="WP_005012509.1">
    <property type="nucleotide sequence ID" value="NZ_JFZZ01000146.1"/>
</dbReference>
<sequence>MDKQLFEYLLRLGDTSLILSQRLSEWCGHGPVLEEDLALTNTALDLLGQARMWLTLAGEVEGQGRDEDQLAYLRDTHQFRNCLLVEQPNGHYGDTMARQFLFDVWHYFLLQRLMQSKDERIAGIAAKAIKEVTYHVRRSSDLVVRLGDGSDESHRRMQEAIQSAWTFAGELFADDDVDQDLVSRGIAVERASLFQPWLAHVSEVLEEASLTVPQEREAFHLLRRGGLQGRHTEALGYVLAEMQHLQRTYPGARW</sequence>
<evidence type="ECO:0000313" key="1">
    <source>
        <dbReference type="EMBL" id="KAK86744.1"/>
    </source>
</evidence>
<dbReference type="InterPro" id="IPR011882">
    <property type="entry name" value="PaaC"/>
</dbReference>
<accession>A0A158M1E0</accession>
<dbReference type="Pfam" id="PF05138">
    <property type="entry name" value="PaaA_PaaC"/>
    <property type="match status" value="1"/>
</dbReference>
<dbReference type="SUPFAM" id="SSF47240">
    <property type="entry name" value="Ferritin-like"/>
    <property type="match status" value="1"/>
</dbReference>
<dbReference type="GO" id="GO:0005829">
    <property type="term" value="C:cytosol"/>
    <property type="evidence" value="ECO:0007669"/>
    <property type="project" value="TreeGrafter"/>
</dbReference>
<dbReference type="InterPro" id="IPR007814">
    <property type="entry name" value="PaaA_PaaC"/>
</dbReference>
<dbReference type="InterPro" id="IPR052703">
    <property type="entry name" value="Aromatic_CoA_ox/epox"/>
</dbReference>
<dbReference type="GeneID" id="93120781"/>
<name>A0A158M1E0_9BORD</name>
<proteinExistence type="predicted"/>
<dbReference type="Gene3D" id="1.20.1260.10">
    <property type="match status" value="1"/>
</dbReference>
<dbReference type="InterPro" id="IPR012347">
    <property type="entry name" value="Ferritin-like"/>
</dbReference>
<reference evidence="1 2" key="1">
    <citation type="submission" date="2014-03" db="EMBL/GenBank/DDBJ databases">
        <title>Genome sequence of Bordetella holmseii.</title>
        <authorList>
            <person name="Harvill E."/>
            <person name="Goodfield L.L."/>
            <person name="Ivanov Y."/>
            <person name="Meyer J.A."/>
            <person name="Newth C."/>
            <person name="Cassiday P."/>
            <person name="Tondella M.L."/>
            <person name="Liao P."/>
            <person name="Zimmerman J."/>
            <person name="Meert K."/>
            <person name="Wessel D."/>
            <person name="Berger J."/>
            <person name="Dean J.M."/>
            <person name="Holubkov R."/>
            <person name="Burr J."/>
            <person name="Liu T."/>
            <person name="Brinkac L.M."/>
            <person name="Sanka R."/>
            <person name="Kim M."/>
            <person name="Losada L."/>
        </authorList>
    </citation>
    <scope>NUCLEOTIDE SEQUENCE [LARGE SCALE GENOMIC DNA]</scope>
    <source>
        <strain evidence="1 2">CDC-H585-BH</strain>
    </source>
</reference>
<dbReference type="FunFam" id="1.20.1260.10:FF:000012">
    <property type="entry name" value="1,2-phenylacetyl-CoA epoxidase, subunit C"/>
    <property type="match status" value="1"/>
</dbReference>
<dbReference type="PANTHER" id="PTHR30458:SF0">
    <property type="entry name" value="1,2-PHENYLACETYL-COA EPOXIDASE, SUBUNIT C"/>
    <property type="match status" value="1"/>
</dbReference>
<dbReference type="Proteomes" id="UP000026682">
    <property type="component" value="Unassembled WGS sequence"/>
</dbReference>
<protein>
    <submittedName>
        <fullName evidence="1">Phenylacetate-CoA oxygenase, PaaI subunit</fullName>
    </submittedName>
</protein>
<gene>
    <name evidence="1" type="primary">paaI</name>
    <name evidence="1" type="ORF">L497_0350</name>
</gene>
<dbReference type="PATRIC" id="fig|1331206.3.peg.3552"/>
<evidence type="ECO:0000313" key="2">
    <source>
        <dbReference type="Proteomes" id="UP000026682"/>
    </source>
</evidence>
<dbReference type="PANTHER" id="PTHR30458">
    <property type="entry name" value="PHENYLACETIC ACID DEGRADATION PROTEIN PAA"/>
    <property type="match status" value="1"/>
</dbReference>
<dbReference type="InterPro" id="IPR009078">
    <property type="entry name" value="Ferritin-like_SF"/>
</dbReference>
<dbReference type="GO" id="GO:0010124">
    <property type="term" value="P:phenylacetate catabolic process"/>
    <property type="evidence" value="ECO:0007669"/>
    <property type="project" value="InterPro"/>
</dbReference>